<feature type="domain" description="Alpha-(1-&gt;3)-arabinofuranosyltransferase N-terminal GT-C" evidence="3">
    <location>
        <begin position="33"/>
        <end position="689"/>
    </location>
</feature>
<feature type="domain" description="Arabinofuranosyltransferase D third carbohydrate binding module" evidence="4">
    <location>
        <begin position="738"/>
        <end position="854"/>
    </location>
</feature>
<dbReference type="GO" id="GO:0016740">
    <property type="term" value="F:transferase activity"/>
    <property type="evidence" value="ECO:0007669"/>
    <property type="project" value="UniProtKB-KW"/>
</dbReference>
<dbReference type="SUPFAM" id="SSF49785">
    <property type="entry name" value="Galactose-binding domain-like"/>
    <property type="match status" value="1"/>
</dbReference>
<feature type="transmembrane region" description="Helical" evidence="2">
    <location>
        <begin position="330"/>
        <end position="348"/>
    </location>
</feature>
<feature type="transmembrane region" description="Helical" evidence="2">
    <location>
        <begin position="412"/>
        <end position="434"/>
    </location>
</feature>
<keyword evidence="6" id="KW-1185">Reference proteome</keyword>
<evidence type="ECO:0000313" key="6">
    <source>
        <dbReference type="Proteomes" id="UP000245697"/>
    </source>
</evidence>
<keyword evidence="2" id="KW-1133">Transmembrane helix</keyword>
<dbReference type="InterPro" id="IPR021798">
    <property type="entry name" value="AftD_N"/>
</dbReference>
<feature type="transmembrane region" description="Helical" evidence="2">
    <location>
        <begin position="1403"/>
        <end position="1422"/>
    </location>
</feature>
<dbReference type="InterPro" id="IPR056997">
    <property type="entry name" value="CBM_AftD"/>
</dbReference>
<feature type="domain" description="Arabinofuranosyltransferase D third carbohydrate binding module" evidence="4">
    <location>
        <begin position="961"/>
        <end position="1053"/>
    </location>
</feature>
<proteinExistence type="predicted"/>
<feature type="transmembrane region" description="Helical" evidence="2">
    <location>
        <begin position="296"/>
        <end position="318"/>
    </location>
</feature>
<evidence type="ECO:0000259" key="4">
    <source>
        <dbReference type="Pfam" id="PF24607"/>
    </source>
</evidence>
<keyword evidence="2" id="KW-0812">Transmembrane</keyword>
<feature type="transmembrane region" description="Helical" evidence="2">
    <location>
        <begin position="1372"/>
        <end position="1391"/>
    </location>
</feature>
<reference evidence="5 6" key="1">
    <citation type="submission" date="2018-05" db="EMBL/GenBank/DDBJ databases">
        <title>Genomic Encyclopedia of Archaeal and Bacterial Type Strains, Phase II (KMG-II): from individual species to whole genera.</title>
        <authorList>
            <person name="Goeker M."/>
        </authorList>
    </citation>
    <scope>NUCLEOTIDE SEQUENCE [LARGE SCALE GENOMIC DNA]</scope>
    <source>
        <strain evidence="5 6">DSM 45184</strain>
    </source>
</reference>
<dbReference type="Pfam" id="PF11847">
    <property type="entry name" value="GT-C_AftD"/>
    <property type="match status" value="1"/>
</dbReference>
<evidence type="ECO:0000313" key="5">
    <source>
        <dbReference type="EMBL" id="PWK31250.1"/>
    </source>
</evidence>
<protein>
    <submittedName>
        <fullName evidence="5">Arabinofuranan 3-O-arabinosyltransferase</fullName>
    </submittedName>
</protein>
<keyword evidence="5" id="KW-0808">Transferase</keyword>
<dbReference type="Gene3D" id="2.60.120.260">
    <property type="entry name" value="Galactose-binding domain-like"/>
    <property type="match status" value="2"/>
</dbReference>
<feature type="transmembrane region" description="Helical" evidence="2">
    <location>
        <begin position="1319"/>
        <end position="1352"/>
    </location>
</feature>
<keyword evidence="2" id="KW-0472">Membrane</keyword>
<accession>A0A316EK29</accession>
<comment type="caution">
    <text evidence="5">The sequence shown here is derived from an EMBL/GenBank/DDBJ whole genome shotgun (WGS) entry which is preliminary data.</text>
</comment>
<feature type="transmembrane region" description="Helical" evidence="2">
    <location>
        <begin position="190"/>
        <end position="216"/>
    </location>
</feature>
<evidence type="ECO:0000256" key="2">
    <source>
        <dbReference type="SAM" id="Phobius"/>
    </source>
</evidence>
<sequence length="1430" mass="150127">MRHPRAESGPAPVGGVAPAAVWRMRLIAVCLGLTALAFLQDPGQIVIDTKVDLVVDPAGWLGRSLSIWDPNGTFGQLQNQAYGYLWPMGAFFLAGKSIALPAWVIQRLWWSIVMTVACTGVVKLAERLGIGSPWTRLLAGVAFALSPRMITELGPISVEAWPSAVAPWVLIPLVGLAHGRPLAGAVTRSAIAVACAGGVNATAVLAVVPLAGLWLLGLRPFSLRVKALLAWGVAVACATAWWLGPLLVLGRYSPPFLDYIETANVTTAPTDMVSVLRGASHWHAYLSSSFGAPWTAAWRIATEQGLILATLVVAGLGVAGLARRGMPHRWFLITGLLCGLALVGLGHIGSVSGLFPEKQQAFLDAAGAPLRNVHKFDVVVRLPLILGMAHLLTLFSRAAATVPRPRLRLAQLRAAGIGGIALIAVAGVAAPALGGGLAAQGSFQEVPGYWREASAWLNKNLDQEHVLVVPGSRFPRYLWGSPSDEITQPLLDKRWGVRSSIPLTPPETIRVLDTIEQTLTSGSGSAGLAEYLRRSGVRYLLLRSDLAYGRSGATQPVIVRQALSRSPGLRPVRAFGPHVGGGRLPGIYIDNGLDVEMRTLEIWAVEEAAEPVVAYDAAGLTTVVGGPESVLAAANAGVLPEGPTVLAGDRTDATPDGPAIVTDGLRRREVAFGLSHDSASATMQATDQALLGAPARDYLPAWAEGNETVAEYRGISSITASSAFSDAQPLSGARPAYQPYAAMDGDTGTSWRSAPGTIATDQWFEVRFNAPRVISSVSLRFDEGTDSMPTRVTVTAAGHPPVSRAVDTKITTTVPLGRTLPTDRIRISFDEVLDRRLGFGGVGITELAFPGVSAERTLRVPATPIAGTAPTMVFTAAPAVPACYFGEDGRVACNADLARASEDGTEINRATTQPVAADYDVAVRARPRPGSALNALLDAGGKASVTRGIRPTVTASSIGVPEPATRPGAVADGDPGTAWHAADEDREPWLRLVWPARREVSGVRLTLTPGTAAAQPLKVTVIGTGDIRTGFLNADGILAFTPPMNTSELTVLISDSLPAGSYDPYRNSQRTLPVAVSELTALPDQEPVLNAAAAKVDLGCGSGPRISVDGSIRQTSLVASRRDLLQLREVDALVCGTDARKALPIGAGEAHLVATASAVAVPAQVTLTPRGATPVTTGTRQGVDPVSYPTATTSVKVPVRVDAWNATLRRLHLEPYAGRRVLALRENANLGWSATIGGEELPVVKVDGWQQAWLVPEGASGEVVLRFGPDRIYTTAISGGALLLTGVAVVAVLAGSSRLPGSRGPAATAPAGVRGRRHLLVPALFGGIALLLAGGSAAVGLTLIMAAAILVLRALRPYFGTYDRRRLSRLSLLADWLLPVVFFALAAWLSMRIGGHTAALPQLTALACAVLLWLSVLPGRGVRGQRWLKR</sequence>
<feature type="transmembrane region" description="Helical" evidence="2">
    <location>
        <begin position="378"/>
        <end position="400"/>
    </location>
</feature>
<dbReference type="InterPro" id="IPR008979">
    <property type="entry name" value="Galactose-bd-like_sf"/>
</dbReference>
<evidence type="ECO:0000256" key="1">
    <source>
        <dbReference type="SAM" id="MobiDB-lite"/>
    </source>
</evidence>
<dbReference type="Pfam" id="PF24607">
    <property type="entry name" value="CBM_AftD"/>
    <property type="match status" value="2"/>
</dbReference>
<name>A0A316EK29_9ACTN</name>
<organism evidence="5 6">
    <name type="scientific">Actinoplanes xinjiangensis</name>
    <dbReference type="NCBI Taxonomy" id="512350"/>
    <lineage>
        <taxon>Bacteria</taxon>
        <taxon>Bacillati</taxon>
        <taxon>Actinomycetota</taxon>
        <taxon>Actinomycetes</taxon>
        <taxon>Micromonosporales</taxon>
        <taxon>Micromonosporaceae</taxon>
        <taxon>Actinoplanes</taxon>
    </lineage>
</organism>
<dbReference type="Proteomes" id="UP000245697">
    <property type="component" value="Unassembled WGS sequence"/>
</dbReference>
<dbReference type="EMBL" id="QGGR01000034">
    <property type="protein sequence ID" value="PWK31250.1"/>
    <property type="molecule type" value="Genomic_DNA"/>
</dbReference>
<feature type="region of interest" description="Disordered" evidence="1">
    <location>
        <begin position="955"/>
        <end position="981"/>
    </location>
</feature>
<feature type="transmembrane region" description="Helical" evidence="2">
    <location>
        <begin position="228"/>
        <end position="249"/>
    </location>
</feature>
<feature type="transmembrane region" description="Helical" evidence="2">
    <location>
        <begin position="84"/>
        <end position="102"/>
    </location>
</feature>
<evidence type="ECO:0000259" key="3">
    <source>
        <dbReference type="Pfam" id="PF11847"/>
    </source>
</evidence>
<gene>
    <name evidence="5" type="ORF">BC793_13466</name>
</gene>